<reference evidence="1" key="1">
    <citation type="journal article" date="2020" name="mSystems">
        <title>Genome- and Community-Level Interaction Insights into Carbon Utilization and Element Cycling Functions of Hydrothermarchaeota in Hydrothermal Sediment.</title>
        <authorList>
            <person name="Zhou Z."/>
            <person name="Liu Y."/>
            <person name="Xu W."/>
            <person name="Pan J."/>
            <person name="Luo Z.H."/>
            <person name="Li M."/>
        </authorList>
    </citation>
    <scope>NUCLEOTIDE SEQUENCE [LARGE SCALE GENOMIC DNA]</scope>
    <source>
        <strain evidence="1">SpSt-418</strain>
    </source>
</reference>
<proteinExistence type="predicted"/>
<organism evidence="1">
    <name type="scientific">Oscillatoriales cyanobacterium SpSt-418</name>
    <dbReference type="NCBI Taxonomy" id="2282169"/>
    <lineage>
        <taxon>Bacteria</taxon>
        <taxon>Bacillati</taxon>
        <taxon>Cyanobacteriota</taxon>
        <taxon>Cyanophyceae</taxon>
        <taxon>Oscillatoriophycideae</taxon>
        <taxon>Oscillatoriales</taxon>
    </lineage>
</organism>
<dbReference type="EMBL" id="DSRU01000043">
    <property type="protein sequence ID" value="HFM96773.1"/>
    <property type="molecule type" value="Genomic_DNA"/>
</dbReference>
<sequence length="88" mass="10420">MTTRSPQSNDPTRAIPVLNPTVPMPEFSFFQIVKVKTTKEVGTVVGMWCVQTEEQSYQWLYRVEGLTERSTTWWQELQIRSLDRRQNR</sequence>
<comment type="caution">
    <text evidence="1">The sequence shown here is derived from an EMBL/GenBank/DDBJ whole genome shotgun (WGS) entry which is preliminary data.</text>
</comment>
<gene>
    <name evidence="1" type="ORF">ENR64_03220</name>
</gene>
<protein>
    <submittedName>
        <fullName evidence="1">Uncharacterized protein</fullName>
    </submittedName>
</protein>
<name>A0A7C3PCG2_9CYAN</name>
<accession>A0A7C3PCG2</accession>
<evidence type="ECO:0000313" key="1">
    <source>
        <dbReference type="EMBL" id="HFM96773.1"/>
    </source>
</evidence>
<dbReference type="AlphaFoldDB" id="A0A7C3PCG2"/>